<dbReference type="SUPFAM" id="SSF47459">
    <property type="entry name" value="HLH, helix-loop-helix DNA-binding domain"/>
    <property type="match status" value="1"/>
</dbReference>
<evidence type="ECO:0000313" key="3">
    <source>
        <dbReference type="EnsemblFungi" id="FOXG_07152P0"/>
    </source>
</evidence>
<sequence>MPQRNPSKTMILEKAMDYIMKLEQRNERLLQQNIELQSRLALLITAPDPASQTGRPGGLMQARVPGDQESPAEDEQHHIAHYTQDSSYPREGTRTHGRNMAGPRRRRQYRA</sequence>
<protein>
    <submittedName>
        <fullName evidence="3">Uncharacterized protein</fullName>
    </submittedName>
</protein>
<keyword evidence="1" id="KW-0175">Coiled coil</keyword>
<dbReference type="AlphaFoldDB" id="A0A0D2XT50"/>
<dbReference type="InterPro" id="IPR036638">
    <property type="entry name" value="HLH_DNA-bd_sf"/>
</dbReference>
<feature type="coiled-coil region" evidence="1">
    <location>
        <begin position="12"/>
        <end position="39"/>
    </location>
</feature>
<dbReference type="GO" id="GO:0046983">
    <property type="term" value="F:protein dimerization activity"/>
    <property type="evidence" value="ECO:0007669"/>
    <property type="project" value="InterPro"/>
</dbReference>
<evidence type="ECO:0000256" key="1">
    <source>
        <dbReference type="SAM" id="Coils"/>
    </source>
</evidence>
<proteinExistence type="predicted"/>
<accession>A0A0D2XT50</accession>
<feature type="region of interest" description="Disordered" evidence="2">
    <location>
        <begin position="47"/>
        <end position="111"/>
    </location>
</feature>
<name>A0A0D2XT50_FUSOF</name>
<evidence type="ECO:0000313" key="4">
    <source>
        <dbReference type="Proteomes" id="UP000002489"/>
    </source>
</evidence>
<dbReference type="Gene3D" id="4.10.280.10">
    <property type="entry name" value="Helix-loop-helix DNA-binding domain"/>
    <property type="match status" value="1"/>
</dbReference>
<organism evidence="3 4">
    <name type="scientific">Fusarium oxysporum (strain Fo5176)</name>
    <name type="common">Fusarium vascular wilt</name>
    <dbReference type="NCBI Taxonomy" id="660025"/>
    <lineage>
        <taxon>Eukaryota</taxon>
        <taxon>Fungi</taxon>
        <taxon>Dikarya</taxon>
        <taxon>Ascomycota</taxon>
        <taxon>Pezizomycotina</taxon>
        <taxon>Sordariomycetes</taxon>
        <taxon>Hypocreomycetidae</taxon>
        <taxon>Hypocreales</taxon>
        <taxon>Nectriaceae</taxon>
        <taxon>Fusarium</taxon>
        <taxon>Fusarium oxysporum species complex</taxon>
    </lineage>
</organism>
<reference evidence="3" key="2">
    <citation type="submission" date="2025-08" db="UniProtKB">
        <authorList>
            <consortium name="EnsemblFungi"/>
        </authorList>
    </citation>
    <scope>IDENTIFICATION</scope>
    <source>
        <strain evidence="3">4287 / CBS 123668 / FGSC 9935 / NRRL 34936</strain>
    </source>
</reference>
<reference evidence="4" key="1">
    <citation type="journal article" date="2012" name="Mol. Plant Microbe Interact.">
        <title>A highly conserved effector in Fusarium oxysporum is required for full virulence on Arabidopsis.</title>
        <authorList>
            <person name="Thatcher L.F."/>
            <person name="Gardiner D.M."/>
            <person name="Kazan K."/>
            <person name="Manners J."/>
        </authorList>
    </citation>
    <scope>NUCLEOTIDE SEQUENCE [LARGE SCALE GENOMIC DNA]</scope>
    <source>
        <strain evidence="4">Fo5176</strain>
    </source>
</reference>
<evidence type="ECO:0000256" key="2">
    <source>
        <dbReference type="SAM" id="MobiDB-lite"/>
    </source>
</evidence>
<dbReference type="EnsemblFungi" id="FOXG_07152T0">
    <property type="protein sequence ID" value="FOXG_07152P0"/>
    <property type="gene ID" value="FOXG_07152"/>
</dbReference>
<dbReference type="Proteomes" id="UP000002489">
    <property type="component" value="Unassembled WGS sequence"/>
</dbReference>